<dbReference type="Proteomes" id="UP000588098">
    <property type="component" value="Unassembled WGS sequence"/>
</dbReference>
<protein>
    <recommendedName>
        <fullName evidence="1">DUF397 domain-containing protein</fullName>
    </recommendedName>
</protein>
<comment type="caution">
    <text evidence="2">The sequence shown here is derived from an EMBL/GenBank/DDBJ whole genome shotgun (WGS) entry which is preliminary data.</text>
</comment>
<name>A0A7W9UZ82_9ACTN</name>
<dbReference type="AlphaFoldDB" id="A0A7W9UZ82"/>
<reference evidence="2 3" key="1">
    <citation type="submission" date="2020-08" db="EMBL/GenBank/DDBJ databases">
        <title>Genomic Encyclopedia of Type Strains, Phase III (KMG-III): the genomes of soil and plant-associated and newly described type strains.</title>
        <authorList>
            <person name="Whitman W."/>
        </authorList>
    </citation>
    <scope>NUCLEOTIDE SEQUENCE [LARGE SCALE GENOMIC DNA]</scope>
    <source>
        <strain evidence="2 3">CECT 8305</strain>
    </source>
</reference>
<keyword evidence="3" id="KW-1185">Reference proteome</keyword>
<dbReference type="EMBL" id="JACHJL010000009">
    <property type="protein sequence ID" value="MBB5936723.1"/>
    <property type="molecule type" value="Genomic_DNA"/>
</dbReference>
<evidence type="ECO:0000259" key="1">
    <source>
        <dbReference type="Pfam" id="PF04149"/>
    </source>
</evidence>
<feature type="domain" description="DUF397" evidence="1">
    <location>
        <begin position="9"/>
        <end position="65"/>
    </location>
</feature>
<dbReference type="InterPro" id="IPR007278">
    <property type="entry name" value="DUF397"/>
</dbReference>
<proteinExistence type="predicted"/>
<dbReference type="Pfam" id="PF04149">
    <property type="entry name" value="DUF397"/>
    <property type="match status" value="1"/>
</dbReference>
<dbReference type="RefSeq" id="WP_184573296.1">
    <property type="nucleotide sequence ID" value="NZ_JACHJL010000009.1"/>
</dbReference>
<evidence type="ECO:0000313" key="3">
    <source>
        <dbReference type="Proteomes" id="UP000588098"/>
    </source>
</evidence>
<accession>A0A7W9UZ82</accession>
<gene>
    <name evidence="2" type="ORF">FHS42_003800</name>
</gene>
<evidence type="ECO:0000313" key="2">
    <source>
        <dbReference type="EMBL" id="MBB5936723.1"/>
    </source>
</evidence>
<organism evidence="2 3">
    <name type="scientific">Streptomyces zagrosensis</name>
    <dbReference type="NCBI Taxonomy" id="1042984"/>
    <lineage>
        <taxon>Bacteria</taxon>
        <taxon>Bacillati</taxon>
        <taxon>Actinomycetota</taxon>
        <taxon>Actinomycetes</taxon>
        <taxon>Kitasatosporales</taxon>
        <taxon>Streptomycetaceae</taxon>
        <taxon>Streptomyces</taxon>
    </lineage>
</organism>
<sequence length="71" mass="7552">MMKADSRQRWVASSYSGANGGQCVEWAPDHAHTHGLVPVRDSKNPHGPALAFEASAWSAFVAGIKAGEFTV</sequence>